<accession>A0A1V9XJN9</accession>
<proteinExistence type="predicted"/>
<feature type="compositionally biased region" description="Polar residues" evidence="1">
    <location>
        <begin position="198"/>
        <end position="207"/>
    </location>
</feature>
<sequence>MYAFQGELAGGGGGSSEWLLLGSPLLFQDRMMSGCDTVTGEHSYSSQQDATVGSQSAEDTAHQFVLPDIKMEEEDLDSDIFSAVPVATATGQTDLRPKEIKEENPQKPSAPRVSPLSTAAPVGRIMSASSVKRKATRASVSSLHSAASKPNSCIGVDSHVSQVVGQGRTPALNSASTSVLKTVVSVASSGTAPAPSSCVHSGASTPTIGPLRVKLEPGRF</sequence>
<dbReference type="Proteomes" id="UP000192247">
    <property type="component" value="Unassembled WGS sequence"/>
</dbReference>
<evidence type="ECO:0000313" key="3">
    <source>
        <dbReference type="Proteomes" id="UP000192247"/>
    </source>
</evidence>
<evidence type="ECO:0000313" key="2">
    <source>
        <dbReference type="EMBL" id="OQR73568.1"/>
    </source>
</evidence>
<feature type="region of interest" description="Disordered" evidence="1">
    <location>
        <begin position="191"/>
        <end position="210"/>
    </location>
</feature>
<comment type="caution">
    <text evidence="2">The sequence shown here is derived from an EMBL/GenBank/DDBJ whole genome shotgun (WGS) entry which is preliminary data.</text>
</comment>
<name>A0A1V9XJN9_9ACAR</name>
<evidence type="ECO:0000256" key="1">
    <source>
        <dbReference type="SAM" id="MobiDB-lite"/>
    </source>
</evidence>
<dbReference type="AlphaFoldDB" id="A0A1V9XJN9"/>
<protein>
    <submittedName>
        <fullName evidence="2">Cyclic AMP-responsive element-binding protein 3 protein 2-like</fullName>
    </submittedName>
</protein>
<organism evidence="2 3">
    <name type="scientific">Tropilaelaps mercedesae</name>
    <dbReference type="NCBI Taxonomy" id="418985"/>
    <lineage>
        <taxon>Eukaryota</taxon>
        <taxon>Metazoa</taxon>
        <taxon>Ecdysozoa</taxon>
        <taxon>Arthropoda</taxon>
        <taxon>Chelicerata</taxon>
        <taxon>Arachnida</taxon>
        <taxon>Acari</taxon>
        <taxon>Parasitiformes</taxon>
        <taxon>Mesostigmata</taxon>
        <taxon>Gamasina</taxon>
        <taxon>Dermanyssoidea</taxon>
        <taxon>Laelapidae</taxon>
        <taxon>Tropilaelaps</taxon>
    </lineage>
</organism>
<dbReference type="InParanoid" id="A0A1V9XJN9"/>
<keyword evidence="3" id="KW-1185">Reference proteome</keyword>
<dbReference type="EMBL" id="MNPL01009707">
    <property type="protein sequence ID" value="OQR73568.1"/>
    <property type="molecule type" value="Genomic_DNA"/>
</dbReference>
<gene>
    <name evidence="2" type="ORF">BIW11_03557</name>
</gene>
<feature type="non-terminal residue" evidence="2">
    <location>
        <position position="220"/>
    </location>
</feature>
<feature type="compositionally biased region" description="Basic and acidic residues" evidence="1">
    <location>
        <begin position="95"/>
        <end position="105"/>
    </location>
</feature>
<reference evidence="2 3" key="1">
    <citation type="journal article" date="2017" name="Gigascience">
        <title>Draft genome of the honey bee ectoparasitic mite, Tropilaelaps mercedesae, is shaped by the parasitic life history.</title>
        <authorList>
            <person name="Dong X."/>
            <person name="Armstrong S.D."/>
            <person name="Xia D."/>
            <person name="Makepeace B.L."/>
            <person name="Darby A.C."/>
            <person name="Kadowaki T."/>
        </authorList>
    </citation>
    <scope>NUCLEOTIDE SEQUENCE [LARGE SCALE GENOMIC DNA]</scope>
    <source>
        <strain evidence="2">Wuxi-XJTLU</strain>
    </source>
</reference>
<feature type="region of interest" description="Disordered" evidence="1">
    <location>
        <begin position="91"/>
        <end position="133"/>
    </location>
</feature>